<gene>
    <name evidence="1" type="ORF">VTAP4600_A0501</name>
</gene>
<keyword evidence="2" id="KW-1185">Reference proteome</keyword>
<dbReference type="Proteomes" id="UP000235828">
    <property type="component" value="Chromosome A"/>
</dbReference>
<reference evidence="1 2" key="1">
    <citation type="submission" date="2017-10" db="EMBL/GenBank/DDBJ databases">
        <authorList>
            <person name="Banno H."/>
            <person name="Chua N.-H."/>
        </authorList>
    </citation>
    <scope>NUCLEOTIDE SEQUENCE [LARGE SCALE GENOMIC DNA]</scope>
    <source>
        <strain evidence="1">Vibrio tapetis CECT4600</strain>
    </source>
</reference>
<name>A0A2N8Z9A5_9VIBR</name>
<organism evidence="1 2">
    <name type="scientific">Vibrio tapetis subsp. tapetis</name>
    <dbReference type="NCBI Taxonomy" id="1671868"/>
    <lineage>
        <taxon>Bacteria</taxon>
        <taxon>Pseudomonadati</taxon>
        <taxon>Pseudomonadota</taxon>
        <taxon>Gammaproteobacteria</taxon>
        <taxon>Vibrionales</taxon>
        <taxon>Vibrionaceae</taxon>
        <taxon>Vibrio</taxon>
    </lineage>
</organism>
<accession>A0A2N8Z9A5</accession>
<evidence type="ECO:0000313" key="1">
    <source>
        <dbReference type="EMBL" id="SON48480.1"/>
    </source>
</evidence>
<proteinExistence type="predicted"/>
<dbReference type="KEGG" id="vta:A0501"/>
<protein>
    <submittedName>
        <fullName evidence="1">Uncharacterized protein</fullName>
    </submittedName>
</protein>
<evidence type="ECO:0000313" key="2">
    <source>
        <dbReference type="Proteomes" id="UP000235828"/>
    </source>
</evidence>
<sequence>MLICHRPSGLWLILPQKNIPNVDYRHSHIEHFILILPNYPWHNAIITTQTRIEHSLLWH</sequence>
<dbReference type="EMBL" id="LT960611">
    <property type="protein sequence ID" value="SON48480.1"/>
    <property type="molecule type" value="Genomic_DNA"/>
</dbReference>
<dbReference type="AlphaFoldDB" id="A0A2N8Z9A5"/>